<dbReference type="Proteomes" id="UP000562492">
    <property type="component" value="Unassembled WGS sequence"/>
</dbReference>
<comment type="caution">
    <text evidence="2">The sequence shown here is derived from an EMBL/GenBank/DDBJ whole genome shotgun (WGS) entry which is preliminary data.</text>
</comment>
<feature type="transmembrane region" description="Helical" evidence="1">
    <location>
        <begin position="7"/>
        <end position="27"/>
    </location>
</feature>
<reference evidence="2 3" key="1">
    <citation type="submission" date="2020-08" db="EMBL/GenBank/DDBJ databases">
        <title>Functional genomics of gut bacteria from endangered species of beetles.</title>
        <authorList>
            <person name="Carlos-Shanley C."/>
        </authorList>
    </citation>
    <scope>NUCLEOTIDE SEQUENCE [LARGE SCALE GENOMIC DNA]</scope>
    <source>
        <strain evidence="2 3">S00124</strain>
    </source>
</reference>
<keyword evidence="3" id="KW-1185">Reference proteome</keyword>
<evidence type="ECO:0000313" key="3">
    <source>
        <dbReference type="Proteomes" id="UP000562492"/>
    </source>
</evidence>
<organism evidence="2 3">
    <name type="scientific">Comamonas odontotermitis</name>
    <dbReference type="NCBI Taxonomy" id="379895"/>
    <lineage>
        <taxon>Bacteria</taxon>
        <taxon>Pseudomonadati</taxon>
        <taxon>Pseudomonadota</taxon>
        <taxon>Betaproteobacteria</taxon>
        <taxon>Burkholderiales</taxon>
        <taxon>Comamonadaceae</taxon>
        <taxon>Comamonas</taxon>
    </lineage>
</organism>
<keyword evidence="1" id="KW-1133">Transmembrane helix</keyword>
<keyword evidence="1" id="KW-0472">Membrane</keyword>
<evidence type="ECO:0008006" key="4">
    <source>
        <dbReference type="Google" id="ProtNLM"/>
    </source>
</evidence>
<evidence type="ECO:0000313" key="2">
    <source>
        <dbReference type="EMBL" id="MBB6579093.1"/>
    </source>
</evidence>
<keyword evidence="1" id="KW-0812">Transmembrane</keyword>
<gene>
    <name evidence="2" type="ORF">HNP33_003203</name>
</gene>
<protein>
    <recommendedName>
        <fullName evidence="4">DUF3592 domain-containing protein</fullName>
    </recommendedName>
</protein>
<accession>A0ABR6RIV1</accession>
<name>A0ABR6RIV1_9BURK</name>
<evidence type="ECO:0000256" key="1">
    <source>
        <dbReference type="SAM" id="Phobius"/>
    </source>
</evidence>
<feature type="transmembrane region" description="Helical" evidence="1">
    <location>
        <begin position="149"/>
        <end position="167"/>
    </location>
</feature>
<proteinExistence type="predicted"/>
<dbReference type="RefSeq" id="WP_184710180.1">
    <property type="nucleotide sequence ID" value="NZ_CP083451.1"/>
</dbReference>
<dbReference type="EMBL" id="JACHKZ010000023">
    <property type="protein sequence ID" value="MBB6579093.1"/>
    <property type="molecule type" value="Genomic_DNA"/>
</dbReference>
<sequence length="182" mass="19567">MNFILGYARYLLLGGLALLGFGGYLLYQSATGGGIPQESALAVVQGEVAGARKVTVTKKRRRGGESHSYYYEVDVQPQSGDKLTVRLPTLVPESKVQDMANADTIQVSYDATSSNNDAYAVKGDGKEILPYAQMAKYMQEDADRSSAEAPLMMGAGLLLAILGGLGMRWRRRRIQAAEAVAA</sequence>